<evidence type="ECO:0000313" key="2">
    <source>
        <dbReference type="Proteomes" id="UP001234178"/>
    </source>
</evidence>
<comment type="caution">
    <text evidence="1">The sequence shown here is derived from an EMBL/GenBank/DDBJ whole genome shotgun (WGS) entry which is preliminary data.</text>
</comment>
<name>A0ABR0A8S3_9CRUS</name>
<dbReference type="Proteomes" id="UP001234178">
    <property type="component" value="Unassembled WGS sequence"/>
</dbReference>
<sequence>MELLNQHLLSVHPKNVHGSYRLYEEKYIPRDVAWMSCASRVKISDCVVTFLLCCSIMSDHEPAVGIVENDKSLAKHRKKKAKQEDQTVWDRRFIFGIAAKGYS</sequence>
<organism evidence="1 2">
    <name type="scientific">Daphnia magna</name>
    <dbReference type="NCBI Taxonomy" id="35525"/>
    <lineage>
        <taxon>Eukaryota</taxon>
        <taxon>Metazoa</taxon>
        <taxon>Ecdysozoa</taxon>
        <taxon>Arthropoda</taxon>
        <taxon>Crustacea</taxon>
        <taxon>Branchiopoda</taxon>
        <taxon>Diplostraca</taxon>
        <taxon>Cladocera</taxon>
        <taxon>Anomopoda</taxon>
        <taxon>Daphniidae</taxon>
        <taxon>Daphnia</taxon>
    </lineage>
</organism>
<accession>A0ABR0A8S3</accession>
<proteinExistence type="predicted"/>
<dbReference type="EMBL" id="JAOYFB010000036">
    <property type="protein sequence ID" value="KAK4021525.1"/>
    <property type="molecule type" value="Genomic_DNA"/>
</dbReference>
<gene>
    <name evidence="1" type="ORF">OUZ56_003440</name>
</gene>
<protein>
    <submittedName>
        <fullName evidence="1">Uncharacterized protein</fullName>
    </submittedName>
</protein>
<keyword evidence="2" id="KW-1185">Reference proteome</keyword>
<evidence type="ECO:0000313" key="1">
    <source>
        <dbReference type="EMBL" id="KAK4021525.1"/>
    </source>
</evidence>
<reference evidence="1 2" key="1">
    <citation type="journal article" date="2023" name="Nucleic Acids Res.">
        <title>The hologenome of Daphnia magna reveals possible DNA methylation and microbiome-mediated evolution of the host genome.</title>
        <authorList>
            <person name="Chaturvedi A."/>
            <person name="Li X."/>
            <person name="Dhandapani V."/>
            <person name="Marshall H."/>
            <person name="Kissane S."/>
            <person name="Cuenca-Cambronero M."/>
            <person name="Asole G."/>
            <person name="Calvet F."/>
            <person name="Ruiz-Romero M."/>
            <person name="Marangio P."/>
            <person name="Guigo R."/>
            <person name="Rago D."/>
            <person name="Mirbahai L."/>
            <person name="Eastwood N."/>
            <person name="Colbourne J.K."/>
            <person name="Zhou J."/>
            <person name="Mallon E."/>
            <person name="Orsini L."/>
        </authorList>
    </citation>
    <scope>NUCLEOTIDE SEQUENCE [LARGE SCALE GENOMIC DNA]</scope>
    <source>
        <strain evidence="1">LRV0_1</strain>
    </source>
</reference>